<dbReference type="PANTHER" id="PTHR11706">
    <property type="entry name" value="SOLUTE CARRIER PROTEIN FAMILY 11 MEMBER"/>
    <property type="match status" value="1"/>
</dbReference>
<dbReference type="Pfam" id="PF01566">
    <property type="entry name" value="Nramp"/>
    <property type="match status" value="1"/>
</dbReference>
<feature type="transmembrane region" description="Helical" evidence="5">
    <location>
        <begin position="156"/>
        <end position="173"/>
    </location>
</feature>
<dbReference type="GO" id="GO:0005384">
    <property type="term" value="F:manganese ion transmembrane transporter activity"/>
    <property type="evidence" value="ECO:0007669"/>
    <property type="project" value="TreeGrafter"/>
</dbReference>
<feature type="transmembrane region" description="Helical" evidence="5">
    <location>
        <begin position="47"/>
        <end position="65"/>
    </location>
</feature>
<comment type="subcellular location">
    <subcellularLocation>
        <location evidence="1">Membrane</location>
        <topology evidence="1">Multi-pass membrane protein</topology>
    </subcellularLocation>
</comment>
<keyword evidence="2 5" id="KW-0812">Transmembrane</keyword>
<accession>A0AAW7CG25</accession>
<feature type="transmembrane region" description="Helical" evidence="5">
    <location>
        <begin position="234"/>
        <end position="256"/>
    </location>
</feature>
<keyword evidence="4 5" id="KW-0472">Membrane</keyword>
<feature type="transmembrane region" description="Helical" evidence="5">
    <location>
        <begin position="95"/>
        <end position="121"/>
    </location>
</feature>
<reference evidence="6" key="1">
    <citation type="submission" date="2023-06" db="EMBL/GenBank/DDBJ databases">
        <title>Probiogenomic evaluation and L lactic producing Weizmannia coaggulans BKMTCR2-2 from tree bark.</title>
        <authorList>
            <person name="Mahittikon J."/>
            <person name="Tanasupawat S."/>
        </authorList>
    </citation>
    <scope>NUCLEOTIDE SEQUENCE</scope>
    <source>
        <strain evidence="6">BKMTCR2-2</strain>
    </source>
</reference>
<evidence type="ECO:0000256" key="3">
    <source>
        <dbReference type="ARBA" id="ARBA00022989"/>
    </source>
</evidence>
<proteinExistence type="predicted"/>
<dbReference type="GO" id="GO:0005886">
    <property type="term" value="C:plasma membrane"/>
    <property type="evidence" value="ECO:0007669"/>
    <property type="project" value="TreeGrafter"/>
</dbReference>
<dbReference type="EMBL" id="JASUZX010000002">
    <property type="protein sequence ID" value="MDL5041972.1"/>
    <property type="molecule type" value="Genomic_DNA"/>
</dbReference>
<organism evidence="6 7">
    <name type="scientific">Heyndrickxia coagulans</name>
    <name type="common">Weizmannia coagulans</name>
    <dbReference type="NCBI Taxonomy" id="1398"/>
    <lineage>
        <taxon>Bacteria</taxon>
        <taxon>Bacillati</taxon>
        <taxon>Bacillota</taxon>
        <taxon>Bacilli</taxon>
        <taxon>Bacillales</taxon>
        <taxon>Bacillaceae</taxon>
        <taxon>Heyndrickxia</taxon>
    </lineage>
</organism>
<evidence type="ECO:0000313" key="7">
    <source>
        <dbReference type="Proteomes" id="UP001223084"/>
    </source>
</evidence>
<feature type="transmembrane region" description="Helical" evidence="5">
    <location>
        <begin position="20"/>
        <end position="41"/>
    </location>
</feature>
<feature type="transmembrane region" description="Helical" evidence="5">
    <location>
        <begin position="332"/>
        <end position="351"/>
    </location>
</feature>
<dbReference type="NCBIfam" id="NF037982">
    <property type="entry name" value="Nramp_1"/>
    <property type="match status" value="2"/>
</dbReference>
<feature type="transmembrane region" description="Helical" evidence="5">
    <location>
        <begin position="285"/>
        <end position="311"/>
    </location>
</feature>
<feature type="transmembrane region" description="Helical" evidence="5">
    <location>
        <begin position="193"/>
        <end position="214"/>
    </location>
</feature>
<sequence length="419" mass="45763">MNQVLKDGKPSRQTSQKRALIGPGLIVAATGVGAGDLVAALVAGAKYGLVFLWAILIGALLKFTLNEGIGRWHLTSGKTILEGWQSLGKWATGYFGVYSVIWGFVYGAAATSSCALAMSALFPAIPLWGWAVIHGLVGFSLIWWGRFKTFENVMNILIALMFITVVGSAVLVLPDLNGLWHTAVPKLPDGSLFYALGLIGGVGGSITMASYGYWLQEHKWKGSDFVKWMRVDSAIAYIVTALFTISLLILGAALLYGTNASINGEQGLVSFSSMLGNELNPFVRWLFLLGFWSASFTSVLGVWNGVSYLFADFVRTVRKSKIPNEKLSQTKAYKFYVLWLTFPPMLLHFIGKPVGLIIVYGALGSLFMPFLAITLMWLLNSKKYEGPKNRNHWLANTGLALCVVLFIILAVNELIGLIM</sequence>
<evidence type="ECO:0000313" key="6">
    <source>
        <dbReference type="EMBL" id="MDL5041972.1"/>
    </source>
</evidence>
<feature type="transmembrane region" description="Helical" evidence="5">
    <location>
        <begin position="391"/>
        <end position="411"/>
    </location>
</feature>
<dbReference type="AlphaFoldDB" id="A0AAW7CG25"/>
<dbReference type="RefSeq" id="WP_285958602.1">
    <property type="nucleotide sequence ID" value="NZ_JASUZX010000002.1"/>
</dbReference>
<dbReference type="PANTHER" id="PTHR11706:SF3">
    <property type="entry name" value="METAL ION TRANSPORT PROTEIN"/>
    <property type="match status" value="1"/>
</dbReference>
<keyword evidence="3 5" id="KW-1133">Transmembrane helix</keyword>
<evidence type="ECO:0000256" key="4">
    <source>
        <dbReference type="ARBA" id="ARBA00023136"/>
    </source>
</evidence>
<comment type="caution">
    <text evidence="6">The sequence shown here is derived from an EMBL/GenBank/DDBJ whole genome shotgun (WGS) entry which is preliminary data.</text>
</comment>
<dbReference type="GO" id="GO:0015086">
    <property type="term" value="F:cadmium ion transmembrane transporter activity"/>
    <property type="evidence" value="ECO:0007669"/>
    <property type="project" value="TreeGrafter"/>
</dbReference>
<dbReference type="InterPro" id="IPR001046">
    <property type="entry name" value="NRAMP_fam"/>
</dbReference>
<protein>
    <submittedName>
        <fullName evidence="6">Nramp family divalent metal transporter</fullName>
    </submittedName>
</protein>
<feature type="transmembrane region" description="Helical" evidence="5">
    <location>
        <begin position="127"/>
        <end position="144"/>
    </location>
</feature>
<evidence type="ECO:0000256" key="5">
    <source>
        <dbReference type="SAM" id="Phobius"/>
    </source>
</evidence>
<feature type="transmembrane region" description="Helical" evidence="5">
    <location>
        <begin position="357"/>
        <end position="379"/>
    </location>
</feature>
<dbReference type="GO" id="GO:0034755">
    <property type="term" value="P:iron ion transmembrane transport"/>
    <property type="evidence" value="ECO:0007669"/>
    <property type="project" value="TreeGrafter"/>
</dbReference>
<name>A0AAW7CG25_HEYCO</name>
<evidence type="ECO:0000256" key="1">
    <source>
        <dbReference type="ARBA" id="ARBA00004141"/>
    </source>
</evidence>
<gene>
    <name evidence="6" type="ORF">QN341_13235</name>
</gene>
<evidence type="ECO:0000256" key="2">
    <source>
        <dbReference type="ARBA" id="ARBA00022692"/>
    </source>
</evidence>
<dbReference type="Proteomes" id="UP001223084">
    <property type="component" value="Unassembled WGS sequence"/>
</dbReference>